<dbReference type="OrthoDB" id="310895at2759"/>
<dbReference type="GO" id="GO:0009450">
    <property type="term" value="P:gamma-aminobutyric acid catabolic process"/>
    <property type="evidence" value="ECO:0007669"/>
    <property type="project" value="TreeGrafter"/>
</dbReference>
<dbReference type="InterPro" id="IPR015590">
    <property type="entry name" value="Aldehyde_DH_dom"/>
</dbReference>
<sequence>MKAIVDCPAIKKIHFTGSTGVGHAIAQMAAANTKPILLDLSDKAPAMVCEDPDLDLAAQHCVLGAFIYDNKPKSSSPQRKMLPSLSQSELQKKNNNLARDAVQKGAKLVHGKLGAEGKVVTRTPTT</sequence>
<keyword evidence="1" id="KW-0560">Oxidoreductase</keyword>
<evidence type="ECO:0000259" key="2">
    <source>
        <dbReference type="Pfam" id="PF00171"/>
    </source>
</evidence>
<dbReference type="InterPro" id="IPR016163">
    <property type="entry name" value="Ald_DH_C"/>
</dbReference>
<dbReference type="PANTHER" id="PTHR43353:SF6">
    <property type="entry name" value="CYTOPLASMIC ALDEHYDE DEHYDROGENASE (EUROFUNG)"/>
    <property type="match status" value="1"/>
</dbReference>
<dbReference type="Gene3D" id="3.40.309.10">
    <property type="entry name" value="Aldehyde Dehydrogenase, Chain A, domain 2"/>
    <property type="match status" value="1"/>
</dbReference>
<proteinExistence type="predicted"/>
<dbReference type="STRING" id="155417.A0A4V1X980"/>
<keyword evidence="4" id="KW-1185">Reference proteome</keyword>
<accession>A0A4V1X980</accession>
<reference evidence="3 4" key="1">
    <citation type="submission" date="2018-06" db="EMBL/GenBank/DDBJ databases">
        <title>Complete Genomes of Monosporascus.</title>
        <authorList>
            <person name="Robinson A.J."/>
            <person name="Natvig D.O."/>
        </authorList>
    </citation>
    <scope>NUCLEOTIDE SEQUENCE [LARGE SCALE GENOMIC DNA]</scope>
    <source>
        <strain evidence="3 4">CBS 110550</strain>
    </source>
</reference>
<gene>
    <name evidence="3" type="ORF">DL764_008579</name>
</gene>
<comment type="caution">
    <text evidence="3">The sequence shown here is derived from an EMBL/GenBank/DDBJ whole genome shotgun (WGS) entry which is preliminary data.</text>
</comment>
<dbReference type="EMBL" id="QJNU01000692">
    <property type="protein sequence ID" value="RYO89446.1"/>
    <property type="molecule type" value="Genomic_DNA"/>
</dbReference>
<evidence type="ECO:0000313" key="4">
    <source>
        <dbReference type="Proteomes" id="UP000293360"/>
    </source>
</evidence>
<dbReference type="InterPro" id="IPR050740">
    <property type="entry name" value="Aldehyde_DH_Superfamily"/>
</dbReference>
<evidence type="ECO:0000313" key="3">
    <source>
        <dbReference type="EMBL" id="RYO89446.1"/>
    </source>
</evidence>
<dbReference type="PANTHER" id="PTHR43353">
    <property type="entry name" value="SUCCINATE-SEMIALDEHYDE DEHYDROGENASE, MITOCHONDRIAL"/>
    <property type="match status" value="1"/>
</dbReference>
<evidence type="ECO:0000256" key="1">
    <source>
        <dbReference type="ARBA" id="ARBA00023002"/>
    </source>
</evidence>
<dbReference type="Proteomes" id="UP000293360">
    <property type="component" value="Unassembled WGS sequence"/>
</dbReference>
<dbReference type="Pfam" id="PF00171">
    <property type="entry name" value="Aldedh"/>
    <property type="match status" value="1"/>
</dbReference>
<dbReference type="InterPro" id="IPR016161">
    <property type="entry name" value="Ald_DH/histidinol_DH"/>
</dbReference>
<name>A0A4V1X980_9PEZI</name>
<feature type="domain" description="Aldehyde dehydrogenase" evidence="2">
    <location>
        <begin position="2"/>
        <end position="68"/>
    </location>
</feature>
<organism evidence="3 4">
    <name type="scientific">Monosporascus ibericus</name>
    <dbReference type="NCBI Taxonomy" id="155417"/>
    <lineage>
        <taxon>Eukaryota</taxon>
        <taxon>Fungi</taxon>
        <taxon>Dikarya</taxon>
        <taxon>Ascomycota</taxon>
        <taxon>Pezizomycotina</taxon>
        <taxon>Sordariomycetes</taxon>
        <taxon>Xylariomycetidae</taxon>
        <taxon>Xylariales</taxon>
        <taxon>Xylariales incertae sedis</taxon>
        <taxon>Monosporascus</taxon>
    </lineage>
</organism>
<dbReference type="AlphaFoldDB" id="A0A4V1X980"/>
<dbReference type="GO" id="GO:0004777">
    <property type="term" value="F:succinate-semialdehyde dehydrogenase (NAD+) activity"/>
    <property type="evidence" value="ECO:0007669"/>
    <property type="project" value="TreeGrafter"/>
</dbReference>
<dbReference type="InterPro" id="IPR016162">
    <property type="entry name" value="Ald_DH_N"/>
</dbReference>
<protein>
    <recommendedName>
        <fullName evidence="2">Aldehyde dehydrogenase domain-containing protein</fullName>
    </recommendedName>
</protein>
<dbReference type="Gene3D" id="3.40.605.10">
    <property type="entry name" value="Aldehyde Dehydrogenase, Chain A, domain 1"/>
    <property type="match status" value="1"/>
</dbReference>
<dbReference type="SUPFAM" id="SSF53720">
    <property type="entry name" value="ALDH-like"/>
    <property type="match status" value="1"/>
</dbReference>